<evidence type="ECO:0000313" key="1">
    <source>
        <dbReference type="EMBL" id="SES62648.1"/>
    </source>
</evidence>
<accession>A0A1H9Y2U2</accession>
<dbReference type="InterPro" id="IPR006597">
    <property type="entry name" value="Sel1-like"/>
</dbReference>
<evidence type="ECO:0008006" key="3">
    <source>
        <dbReference type="Google" id="ProtNLM"/>
    </source>
</evidence>
<dbReference type="AlphaFoldDB" id="A0A1H9Y2U2"/>
<dbReference type="STRING" id="1120990.SAMN03080614_100172"/>
<gene>
    <name evidence="1" type="ORF">SAMN03080614_100172</name>
</gene>
<dbReference type="Gene3D" id="1.25.40.10">
    <property type="entry name" value="Tetratricopeptide repeat domain"/>
    <property type="match status" value="1"/>
</dbReference>
<feature type="non-terminal residue" evidence="1">
    <location>
        <position position="434"/>
    </location>
</feature>
<dbReference type="SUPFAM" id="SSF81901">
    <property type="entry name" value="HCP-like"/>
    <property type="match status" value="1"/>
</dbReference>
<dbReference type="SMART" id="SM00671">
    <property type="entry name" value="SEL1"/>
    <property type="match status" value="1"/>
</dbReference>
<dbReference type="RefSeq" id="WP_091347730.1">
    <property type="nucleotide sequence ID" value="NZ_FOIF01000001.1"/>
</dbReference>
<keyword evidence="2" id="KW-1185">Reference proteome</keyword>
<name>A0A1H9Y2U2_9FIRM</name>
<dbReference type="EMBL" id="FOIF01000001">
    <property type="protein sequence ID" value="SES62648.1"/>
    <property type="molecule type" value="Genomic_DNA"/>
</dbReference>
<protein>
    <recommendedName>
        <fullName evidence="3">Sel1 repeat-containing protein</fullName>
    </recommendedName>
</protein>
<dbReference type="InterPro" id="IPR011990">
    <property type="entry name" value="TPR-like_helical_dom_sf"/>
</dbReference>
<reference evidence="2" key="1">
    <citation type="submission" date="2016-10" db="EMBL/GenBank/DDBJ databases">
        <authorList>
            <person name="Varghese N."/>
            <person name="Submissions S."/>
        </authorList>
    </citation>
    <scope>NUCLEOTIDE SEQUENCE [LARGE SCALE GENOMIC DNA]</scope>
    <source>
        <strain evidence="2">DSM 13577</strain>
    </source>
</reference>
<evidence type="ECO:0000313" key="2">
    <source>
        <dbReference type="Proteomes" id="UP000243819"/>
    </source>
</evidence>
<organism evidence="1 2">
    <name type="scientific">Anaerobranca gottschalkii DSM 13577</name>
    <dbReference type="NCBI Taxonomy" id="1120990"/>
    <lineage>
        <taxon>Bacteria</taxon>
        <taxon>Bacillati</taxon>
        <taxon>Bacillota</taxon>
        <taxon>Clostridia</taxon>
        <taxon>Eubacteriales</taxon>
        <taxon>Proteinivoracaceae</taxon>
        <taxon>Anaerobranca</taxon>
    </lineage>
</organism>
<dbReference type="Proteomes" id="UP000243819">
    <property type="component" value="Unassembled WGS sequence"/>
</dbReference>
<proteinExistence type="predicted"/>
<sequence length="434" mass="51820">MSRFAYLIDTWPDVYEILKDAEEKLYYDSNITLIKLRQAVEIIVKKILESEENFDQVELVELIDKLDTIDYLNRNFNNKLTNLFHEIRKYGNKAAHEGYKDDELAKYFLDELKDILFQIKKIIKGDNTDYEKNFINPFTFNCNVSIEEELRESKNWFERGVFETKEEFYQRIKNHEGIKIGKIYLEKVEPIITEKIAAFPFSIYKIDETIKFPEIKFIYMNKNDYNDLPKNSSDFEIYSKLDVVNEEVVIDIENTYIFVNKKKYKVNVLVLDSNWYESKDKFKETINRLDPIPIGIVKIKMNEYDIETEKLPIKIEEYYWMSNFFNQKKGYIKIDRNSAKILCKENIIFNLIGKLICWEDSIKVKRCYIESKEFNTSIIINLEKEDNILGYIEQAELGNKEAIYKIGELYFEGEGVEQDYTKAYEWYKKAAELG</sequence>
<dbReference type="Pfam" id="PF08238">
    <property type="entry name" value="Sel1"/>
    <property type="match status" value="1"/>
</dbReference>